<reference evidence="2" key="2">
    <citation type="submission" date="2020-09" db="EMBL/GenBank/DDBJ databases">
        <authorList>
            <person name="Sun Q."/>
            <person name="Ohkuma M."/>
        </authorList>
    </citation>
    <scope>NUCLEOTIDE SEQUENCE</scope>
    <source>
        <strain evidence="2">JCM 4369</strain>
    </source>
</reference>
<name>A0A918MEM4_9ACTN</name>
<gene>
    <name evidence="2" type="ORF">GCM10010260_73130</name>
</gene>
<dbReference type="AlphaFoldDB" id="A0A918MEM4"/>
<comment type="caution">
    <text evidence="2">The sequence shown here is derived from an EMBL/GenBank/DDBJ whole genome shotgun (WGS) entry which is preliminary data.</text>
</comment>
<dbReference type="Proteomes" id="UP000618795">
    <property type="component" value="Unassembled WGS sequence"/>
</dbReference>
<accession>A0A918MEM4</accession>
<dbReference type="EMBL" id="BMTD01000024">
    <property type="protein sequence ID" value="GGV22250.1"/>
    <property type="molecule type" value="Genomic_DNA"/>
</dbReference>
<protein>
    <submittedName>
        <fullName evidence="2">Uncharacterized protein</fullName>
    </submittedName>
</protein>
<organism evidence="2 3">
    <name type="scientific">Streptomyces filipinensis</name>
    <dbReference type="NCBI Taxonomy" id="66887"/>
    <lineage>
        <taxon>Bacteria</taxon>
        <taxon>Bacillati</taxon>
        <taxon>Actinomycetota</taxon>
        <taxon>Actinomycetes</taxon>
        <taxon>Kitasatosporales</taxon>
        <taxon>Streptomycetaceae</taxon>
        <taxon>Streptomyces</taxon>
    </lineage>
</organism>
<sequence>MCFSNDSRTAGGNGEAPTAANRMLEMSASTGTRARTEYTVGTADMAAMR</sequence>
<feature type="region of interest" description="Disordered" evidence="1">
    <location>
        <begin position="26"/>
        <end position="49"/>
    </location>
</feature>
<reference evidence="2" key="1">
    <citation type="journal article" date="2014" name="Int. J. Syst. Evol. Microbiol.">
        <title>Complete genome sequence of Corynebacterium casei LMG S-19264T (=DSM 44701T), isolated from a smear-ripened cheese.</title>
        <authorList>
            <consortium name="US DOE Joint Genome Institute (JGI-PGF)"/>
            <person name="Walter F."/>
            <person name="Albersmeier A."/>
            <person name="Kalinowski J."/>
            <person name="Ruckert C."/>
        </authorList>
    </citation>
    <scope>NUCLEOTIDE SEQUENCE</scope>
    <source>
        <strain evidence="2">JCM 4369</strain>
    </source>
</reference>
<evidence type="ECO:0000256" key="1">
    <source>
        <dbReference type="SAM" id="MobiDB-lite"/>
    </source>
</evidence>
<feature type="region of interest" description="Disordered" evidence="1">
    <location>
        <begin position="1"/>
        <end position="20"/>
    </location>
</feature>
<evidence type="ECO:0000313" key="2">
    <source>
        <dbReference type="EMBL" id="GGV22250.1"/>
    </source>
</evidence>
<keyword evidence="3" id="KW-1185">Reference proteome</keyword>
<evidence type="ECO:0000313" key="3">
    <source>
        <dbReference type="Proteomes" id="UP000618795"/>
    </source>
</evidence>
<feature type="compositionally biased region" description="Polar residues" evidence="1">
    <location>
        <begin position="1"/>
        <end position="10"/>
    </location>
</feature>
<proteinExistence type="predicted"/>